<dbReference type="OrthoDB" id="9880344at2"/>
<gene>
    <name evidence="1" type="ORF">LZ24_01972</name>
</gene>
<protein>
    <submittedName>
        <fullName evidence="1">Uncharacterized protein</fullName>
    </submittedName>
</protein>
<proteinExistence type="predicted"/>
<dbReference type="Proteomes" id="UP000318307">
    <property type="component" value="Unassembled WGS sequence"/>
</dbReference>
<accession>A0A562RRM5</accession>
<organism evidence="1 2">
    <name type="scientific">Desulfobotulus alkaliphilus</name>
    <dbReference type="NCBI Taxonomy" id="622671"/>
    <lineage>
        <taxon>Bacteria</taxon>
        <taxon>Pseudomonadati</taxon>
        <taxon>Thermodesulfobacteriota</taxon>
        <taxon>Desulfobacteria</taxon>
        <taxon>Desulfobacterales</taxon>
        <taxon>Desulfobacteraceae</taxon>
        <taxon>Desulfobotulus</taxon>
    </lineage>
</organism>
<comment type="caution">
    <text evidence="1">The sequence shown here is derived from an EMBL/GenBank/DDBJ whole genome shotgun (WGS) entry which is preliminary data.</text>
</comment>
<name>A0A562RRM5_9BACT</name>
<dbReference type="AlphaFoldDB" id="A0A562RRM5"/>
<evidence type="ECO:0000313" key="2">
    <source>
        <dbReference type="Proteomes" id="UP000318307"/>
    </source>
</evidence>
<keyword evidence="2" id="KW-1185">Reference proteome</keyword>
<dbReference type="EMBL" id="VLLC01000014">
    <property type="protein sequence ID" value="TWI71174.1"/>
    <property type="molecule type" value="Genomic_DNA"/>
</dbReference>
<evidence type="ECO:0000313" key="1">
    <source>
        <dbReference type="EMBL" id="TWI71174.1"/>
    </source>
</evidence>
<reference evidence="1 2" key="1">
    <citation type="submission" date="2019-07" db="EMBL/GenBank/DDBJ databases">
        <title>Genome sequencing of 100 strains of the haloalkaliphilic chemolithoautotrophic sulfur-oxidizing bacterium Thioalkalivibrio.</title>
        <authorList>
            <person name="Muyzer G."/>
        </authorList>
    </citation>
    <scope>NUCLEOTIDE SEQUENCE [LARGE SCALE GENOMIC DNA]</scope>
    <source>
        <strain evidence="1 2">ASO4-4</strain>
    </source>
</reference>
<sequence>MRCQSDIPLRFFFLFIFLILVSSFSHAGSKLEVLSPSLKPYHIRENTSEPATEWDTALRRTGWVTFKTDIFLPKSDTSDRLASMISFHSIPLSLSFFPEQTYTIIINGESRPRNNTLSLSGKMEGHSLASFSATLTPENYLITLQDLDTAMLYRVTGNTETGEGRVREMDLLAMPPMEHAPPLIPMEE</sequence>
<dbReference type="RefSeq" id="WP_144684971.1">
    <property type="nucleotide sequence ID" value="NZ_VLLC01000014.1"/>
</dbReference>